<gene>
    <name evidence="3" type="ORF">IPO85_10560</name>
</gene>
<comment type="caution">
    <text evidence="3">The sequence shown here is derived from an EMBL/GenBank/DDBJ whole genome shotgun (WGS) entry which is preliminary data.</text>
</comment>
<accession>A0A9D7XEM8</accession>
<dbReference type="Pfam" id="PF00085">
    <property type="entry name" value="Thioredoxin"/>
    <property type="match status" value="1"/>
</dbReference>
<name>A0A9D7XEM8_9BACT</name>
<evidence type="ECO:0000313" key="4">
    <source>
        <dbReference type="Proteomes" id="UP000808349"/>
    </source>
</evidence>
<dbReference type="SUPFAM" id="SSF52833">
    <property type="entry name" value="Thioredoxin-like"/>
    <property type="match status" value="1"/>
</dbReference>
<feature type="compositionally biased region" description="Basic and acidic residues" evidence="1">
    <location>
        <begin position="462"/>
        <end position="471"/>
    </location>
</feature>
<dbReference type="SUPFAM" id="SSF82185">
    <property type="entry name" value="Histone H3 K4-specific methyltransferase SET7/9 N-terminal domain"/>
    <property type="match status" value="1"/>
</dbReference>
<dbReference type="AlphaFoldDB" id="A0A9D7XEM8"/>
<dbReference type="Proteomes" id="UP000808349">
    <property type="component" value="Unassembled WGS sequence"/>
</dbReference>
<reference evidence="3 4" key="1">
    <citation type="submission" date="2020-10" db="EMBL/GenBank/DDBJ databases">
        <title>Connecting structure to function with the recovery of over 1000 high-quality activated sludge metagenome-assembled genomes encoding full-length rRNA genes using long-read sequencing.</title>
        <authorList>
            <person name="Singleton C.M."/>
            <person name="Petriglieri F."/>
            <person name="Kristensen J.M."/>
            <person name="Kirkegaard R.H."/>
            <person name="Michaelsen T.Y."/>
            <person name="Andersen M.H."/>
            <person name="Karst S.M."/>
            <person name="Dueholm M.S."/>
            <person name="Nielsen P.H."/>
            <person name="Albertsen M."/>
        </authorList>
    </citation>
    <scope>NUCLEOTIDE SEQUENCE [LARGE SCALE GENOMIC DNA]</scope>
    <source>
        <strain evidence="3">Ribe_18-Q3-R11-54_BAT3C.373</strain>
    </source>
</reference>
<protein>
    <recommendedName>
        <fullName evidence="2">Thioredoxin domain-containing protein</fullName>
    </recommendedName>
</protein>
<evidence type="ECO:0000256" key="1">
    <source>
        <dbReference type="SAM" id="MobiDB-lite"/>
    </source>
</evidence>
<dbReference type="InterPro" id="IPR036249">
    <property type="entry name" value="Thioredoxin-like_sf"/>
</dbReference>
<evidence type="ECO:0000313" key="3">
    <source>
        <dbReference type="EMBL" id="MBK9717940.1"/>
    </source>
</evidence>
<sequence length="719" mass="74954">MNLLKLLYPFLFFILGNVLHAQDKEFKIKYPNGLVYQEGKLITNLQCGPVIQITTYDFKGRIIKKEDFQKGNRCGPTKVYDNETLIKDIVFKNNLMESYIYYIDGKVNCQISADRNKIIHNGKTVDIRWSKFYHVIDDKKFMFFDKKSFVDIFRKFMVPEDLTQALADISALYDGKDVSGKNAVVGGCGSKVSVINDLGADFKSTDAAGQKKSADAGAAVLNACSSSRNADLTAPFNGKTGDAARAGRIDKARSMLDQAIENCGSNGSNLNSGGLVSMDPFSGGATMVNLVYDAATSGEAVAEVIQSGEALEATAAGFESAGAAGMHSSLPVRLAKAAETTMKVFRPLAAAVSNSTAGATAGAAGTTTGATAGAAGTTAGAAGTTAGAAGTTAGAAGPTAGTPVGAGVATTVAAAGLVIVGAVLVGAILYEGVKSYEAGKEAEASDAVGAQADAALKELRAQQKALEDANRSAKNANPPPKTGGGKSTPMPPGMGSENGCERLKRFKQYCDDNGWKTSDCEDAARLWGGCKGDIREMYVAGDGNVSSVGCPQTLSAEDLARKECAKRGMIASTISGGTFCKSKGGIQVAMPTVVDPNEVNPTRGDFSTVFNNTSVKVMGSSTELSSNLKSSTKKTMVVFMDPDCPSCKTMSYTLKSPEVQSAAANVNILVIDGTLAPEIIRDYKISAYPSTMLISNGKVSPMTIGSMSSNEAINFMKAD</sequence>
<feature type="domain" description="Thioredoxin" evidence="2">
    <location>
        <begin position="601"/>
        <end position="719"/>
    </location>
</feature>
<dbReference type="CDD" id="cd02947">
    <property type="entry name" value="TRX_family"/>
    <property type="match status" value="1"/>
</dbReference>
<dbReference type="EMBL" id="JADKFW010000005">
    <property type="protein sequence ID" value="MBK9717940.1"/>
    <property type="molecule type" value="Genomic_DNA"/>
</dbReference>
<feature type="region of interest" description="Disordered" evidence="1">
    <location>
        <begin position="462"/>
        <end position="498"/>
    </location>
</feature>
<organism evidence="3 4">
    <name type="scientific">Candidatus Defluviibacterium haderslevense</name>
    <dbReference type="NCBI Taxonomy" id="2981993"/>
    <lineage>
        <taxon>Bacteria</taxon>
        <taxon>Pseudomonadati</taxon>
        <taxon>Bacteroidota</taxon>
        <taxon>Saprospiria</taxon>
        <taxon>Saprospirales</taxon>
        <taxon>Saprospiraceae</taxon>
        <taxon>Candidatus Defluviibacterium</taxon>
    </lineage>
</organism>
<proteinExistence type="predicted"/>
<dbReference type="PROSITE" id="PS51352">
    <property type="entry name" value="THIOREDOXIN_2"/>
    <property type="match status" value="1"/>
</dbReference>
<dbReference type="InterPro" id="IPR013766">
    <property type="entry name" value="Thioredoxin_domain"/>
</dbReference>
<evidence type="ECO:0000259" key="2">
    <source>
        <dbReference type="PROSITE" id="PS51352"/>
    </source>
</evidence>
<dbReference type="Gene3D" id="3.40.30.10">
    <property type="entry name" value="Glutaredoxin"/>
    <property type="match status" value="1"/>
</dbReference>